<dbReference type="EMBL" id="CP163435">
    <property type="protein sequence ID" value="XDQ31554.1"/>
    <property type="molecule type" value="Genomic_DNA"/>
</dbReference>
<evidence type="ECO:0000256" key="1">
    <source>
        <dbReference type="SAM" id="Phobius"/>
    </source>
</evidence>
<proteinExistence type="predicted"/>
<gene>
    <name evidence="2" type="ORF">AB5J56_15380</name>
</gene>
<evidence type="ECO:0000313" key="2">
    <source>
        <dbReference type="EMBL" id="XDQ31554.1"/>
    </source>
</evidence>
<accession>A0AB39PM49</accession>
<feature type="transmembrane region" description="Helical" evidence="1">
    <location>
        <begin position="40"/>
        <end position="66"/>
    </location>
</feature>
<reference evidence="2" key="1">
    <citation type="submission" date="2024-07" db="EMBL/GenBank/DDBJ databases">
        <authorList>
            <person name="Yu S.T."/>
        </authorList>
    </citation>
    <scope>NUCLEOTIDE SEQUENCE</scope>
    <source>
        <strain evidence="2">R21</strain>
    </source>
</reference>
<dbReference type="InterPro" id="IPR046280">
    <property type="entry name" value="DUF6313"/>
</dbReference>
<organism evidence="2">
    <name type="scientific">Streptomyces sp. R21</name>
    <dbReference type="NCBI Taxonomy" id="3238627"/>
    <lineage>
        <taxon>Bacteria</taxon>
        <taxon>Bacillati</taxon>
        <taxon>Actinomycetota</taxon>
        <taxon>Actinomycetes</taxon>
        <taxon>Kitasatosporales</taxon>
        <taxon>Streptomycetaceae</taxon>
        <taxon>Streptomyces</taxon>
    </lineage>
</organism>
<protein>
    <submittedName>
        <fullName evidence="2">DUF6313 family protein</fullName>
    </submittedName>
</protein>
<dbReference type="RefSeq" id="WP_369242567.1">
    <property type="nucleotide sequence ID" value="NZ_CP163435.1"/>
</dbReference>
<sequence>MYVSAPPPAPPPEIPPPRPNLGQQSAAWWTRRHALGRLPYWLLTDAVIALVLCATLYVTNGLMIGWTSAYEVLVGISSPADAKVPWIAWPLSLLGWAALPAFIGGAAGYLITVQIESHQSRDFDAVVAELRTLAQSPTDPGDEM</sequence>
<keyword evidence="1" id="KW-0812">Transmembrane</keyword>
<dbReference type="Pfam" id="PF19832">
    <property type="entry name" value="DUF6313"/>
    <property type="match status" value="1"/>
</dbReference>
<name>A0AB39PM49_9ACTN</name>
<keyword evidence="1" id="KW-0472">Membrane</keyword>
<dbReference type="AlphaFoldDB" id="A0AB39PM49"/>
<feature type="transmembrane region" description="Helical" evidence="1">
    <location>
        <begin position="86"/>
        <end position="111"/>
    </location>
</feature>
<keyword evidence="1" id="KW-1133">Transmembrane helix</keyword>